<dbReference type="AlphaFoldDB" id="A0A1F8FCZ1"/>
<name>A0A1F8FCZ1_9BACT</name>
<proteinExistence type="predicted"/>
<organism evidence="1 2">
    <name type="scientific">Candidatus Yanofskybacteria bacterium RIFCSPHIGHO2_02_FULL_41_11</name>
    <dbReference type="NCBI Taxonomy" id="1802675"/>
    <lineage>
        <taxon>Bacteria</taxon>
        <taxon>Candidatus Yanofskyibacteriota</taxon>
    </lineage>
</organism>
<dbReference type="Proteomes" id="UP000177167">
    <property type="component" value="Unassembled WGS sequence"/>
</dbReference>
<gene>
    <name evidence="1" type="ORF">A3J46_00525</name>
</gene>
<accession>A0A1F8FCZ1</accession>
<reference evidence="1 2" key="1">
    <citation type="journal article" date="2016" name="Nat. Commun.">
        <title>Thousands of microbial genomes shed light on interconnected biogeochemical processes in an aquifer system.</title>
        <authorList>
            <person name="Anantharaman K."/>
            <person name="Brown C.T."/>
            <person name="Hug L.A."/>
            <person name="Sharon I."/>
            <person name="Castelle C.J."/>
            <person name="Probst A.J."/>
            <person name="Thomas B.C."/>
            <person name="Singh A."/>
            <person name="Wilkins M.J."/>
            <person name="Karaoz U."/>
            <person name="Brodie E.L."/>
            <person name="Williams K.H."/>
            <person name="Hubbard S.S."/>
            <person name="Banfield J.F."/>
        </authorList>
    </citation>
    <scope>NUCLEOTIDE SEQUENCE [LARGE SCALE GENOMIC DNA]</scope>
</reference>
<dbReference type="EMBL" id="MGJP01000015">
    <property type="protein sequence ID" value="OGN10136.1"/>
    <property type="molecule type" value="Genomic_DNA"/>
</dbReference>
<protein>
    <submittedName>
        <fullName evidence="1">Uncharacterized protein</fullName>
    </submittedName>
</protein>
<comment type="caution">
    <text evidence="1">The sequence shown here is derived from an EMBL/GenBank/DDBJ whole genome shotgun (WGS) entry which is preliminary data.</text>
</comment>
<evidence type="ECO:0000313" key="1">
    <source>
        <dbReference type="EMBL" id="OGN10136.1"/>
    </source>
</evidence>
<sequence length="439" mass="49636">MIKANIAIAEKLLGSDTDKLIRDGICERIFIQIRGFRIKALLFNKEAAAIQKILRSKKTVFFNAKFNGSDIQFASTDSPADSVEIDLQPPKDSSDGNKWPVAKRGYRKILREVSAITDCQFALHCNGDSYRDPFPDEPCVYNIFVSAAPTGEKSFRYLAKVLDKWLGDPDYKYLGPDAVPGRGYVLTDPADPKQKIIQIVGNNIFFLFPCIEVYSHGIEVIFQEALAMAWNCAHYKKLEKEEEPTISQEEVKEAIERWMGRPLESLGEIIKERMDKVEDAQNKLNTELSNLAFLLSTRESLLNPTDGPKPDYGQEYERLVSDSRIKNMRMADDGIIIVTNSILSEHEGHKYDLGVFSVRINKLGVLSIWCEKTTHPKGIPHPHMQLDGAVCFGNATRAIQQAAAELRIADAFTFVLEWLEYGHAPEYALNKIQEWPCRS</sequence>
<evidence type="ECO:0000313" key="2">
    <source>
        <dbReference type="Proteomes" id="UP000177167"/>
    </source>
</evidence>